<dbReference type="GO" id="GO:0005886">
    <property type="term" value="C:plasma membrane"/>
    <property type="evidence" value="ECO:0007669"/>
    <property type="project" value="UniProtKB-SubCell"/>
</dbReference>
<feature type="transmembrane region" description="Helical" evidence="8">
    <location>
        <begin position="107"/>
        <end position="126"/>
    </location>
</feature>
<keyword evidence="5 8" id="KW-1133">Transmembrane helix</keyword>
<sequence length="445" mass="47661">MRFHTSYKVERVIVTGFLLVILAGAFLLWLSNNFVYAKSLSPVDALFMATSAVCVTGLGVVDIATDFGLLSQVIMMALIQIGGLGIMTGMMLLSIAVRRRIGIRSRIFFLGGLGVDGVQGAITLFFTVIRYTLFLEGIGSILLFAGFVLNGEALLRAVYLAVFHSVSAFCNAGFSPCLGGLHGYRMTLIIPGTIMALIVLGGLGFPVFAEYANYFKFKRRQPHRVSVYAKLVLMITGGLIVGGTVLFLLSDWNVAFKDFPVWAKVWNALFASVTTRTAGFETVPSGSLSGLGQALMIVLMIIGASPASTGGGVKTTTFGVLAVSVWSELHMRSDPTFLNRGISERTERRALSVIAIYLFTILAGSVLLTLIEEMPFSAIIFEVASALGTVGLTVGVTTELSTAGKLVITLLMFWGRVGLYSFISTLVTADGDSGIHYPNTHIPIG</sequence>
<evidence type="ECO:0000256" key="3">
    <source>
        <dbReference type="ARBA" id="ARBA00022475"/>
    </source>
</evidence>
<keyword evidence="3" id="KW-1003">Cell membrane</keyword>
<dbReference type="AlphaFoldDB" id="A0AAW5K4D3"/>
<evidence type="ECO:0000256" key="5">
    <source>
        <dbReference type="ARBA" id="ARBA00022989"/>
    </source>
</evidence>
<feature type="transmembrane region" description="Helical" evidence="8">
    <location>
        <begin position="286"/>
        <end position="305"/>
    </location>
</feature>
<proteinExistence type="predicted"/>
<feature type="transmembrane region" description="Helical" evidence="8">
    <location>
        <begin position="73"/>
        <end position="95"/>
    </location>
</feature>
<feature type="transmembrane region" description="Helical" evidence="8">
    <location>
        <begin position="350"/>
        <end position="370"/>
    </location>
</feature>
<comment type="subcellular location">
    <subcellularLocation>
        <location evidence="1">Cell membrane</location>
        <topology evidence="1">Multi-pass membrane protein</topology>
    </subcellularLocation>
</comment>
<dbReference type="RefSeq" id="WP_256182027.1">
    <property type="nucleotide sequence ID" value="NZ_DBEWVB010000201.1"/>
</dbReference>
<feature type="transmembrane region" description="Helical" evidence="8">
    <location>
        <begin position="406"/>
        <end position="423"/>
    </location>
</feature>
<evidence type="ECO:0000256" key="7">
    <source>
        <dbReference type="ARBA" id="ARBA00023136"/>
    </source>
</evidence>
<dbReference type="InterPro" id="IPR003445">
    <property type="entry name" value="Cat_transpt"/>
</dbReference>
<feature type="transmembrane region" description="Helical" evidence="8">
    <location>
        <begin position="12"/>
        <end position="31"/>
    </location>
</feature>
<evidence type="ECO:0000256" key="8">
    <source>
        <dbReference type="SAM" id="Phobius"/>
    </source>
</evidence>
<keyword evidence="2" id="KW-0813">Transport</keyword>
<evidence type="ECO:0000313" key="10">
    <source>
        <dbReference type="Proteomes" id="UP001205919"/>
    </source>
</evidence>
<dbReference type="GO" id="GO:0008324">
    <property type="term" value="F:monoatomic cation transmembrane transporter activity"/>
    <property type="evidence" value="ECO:0007669"/>
    <property type="project" value="InterPro"/>
</dbReference>
<keyword evidence="4 8" id="KW-0812">Transmembrane</keyword>
<feature type="transmembrane region" description="Helical" evidence="8">
    <location>
        <begin position="194"/>
        <end position="215"/>
    </location>
</feature>
<evidence type="ECO:0000313" key="9">
    <source>
        <dbReference type="EMBL" id="MCQ4814704.1"/>
    </source>
</evidence>
<accession>A0AAW5K4D3</accession>
<feature type="transmembrane region" description="Helical" evidence="8">
    <location>
        <begin position="227"/>
        <end position="249"/>
    </location>
</feature>
<organism evidence="9 10">
    <name type="scientific">Cloacibacillus evryensis</name>
    <dbReference type="NCBI Taxonomy" id="508460"/>
    <lineage>
        <taxon>Bacteria</taxon>
        <taxon>Thermotogati</taxon>
        <taxon>Synergistota</taxon>
        <taxon>Synergistia</taxon>
        <taxon>Synergistales</taxon>
        <taxon>Synergistaceae</taxon>
        <taxon>Cloacibacillus</taxon>
    </lineage>
</organism>
<dbReference type="Proteomes" id="UP001205919">
    <property type="component" value="Unassembled WGS sequence"/>
</dbReference>
<keyword evidence="10" id="KW-1185">Reference proteome</keyword>
<dbReference type="PANTHER" id="PTHR32024">
    <property type="entry name" value="TRK SYSTEM POTASSIUM UPTAKE PROTEIN TRKG-RELATED"/>
    <property type="match status" value="1"/>
</dbReference>
<name>A0AAW5K4D3_9BACT</name>
<feature type="transmembrane region" description="Helical" evidence="8">
    <location>
        <begin position="376"/>
        <end position="394"/>
    </location>
</feature>
<feature type="transmembrane region" description="Helical" evidence="8">
    <location>
        <begin position="157"/>
        <end position="174"/>
    </location>
</feature>
<keyword evidence="6" id="KW-0406">Ion transport</keyword>
<evidence type="ECO:0000256" key="1">
    <source>
        <dbReference type="ARBA" id="ARBA00004651"/>
    </source>
</evidence>
<gene>
    <name evidence="9" type="ORF">NE630_09725</name>
</gene>
<dbReference type="Pfam" id="PF02386">
    <property type="entry name" value="TrkH"/>
    <property type="match status" value="1"/>
</dbReference>
<feature type="transmembrane region" description="Helical" evidence="8">
    <location>
        <begin position="132"/>
        <end position="150"/>
    </location>
</feature>
<comment type="caution">
    <text evidence="9">The sequence shown here is derived from an EMBL/GenBank/DDBJ whole genome shotgun (WGS) entry which is preliminary data.</text>
</comment>
<keyword evidence="7 8" id="KW-0472">Membrane</keyword>
<protein>
    <submittedName>
        <fullName evidence="9">Potassium transporter Trk</fullName>
    </submittedName>
</protein>
<evidence type="ECO:0000256" key="2">
    <source>
        <dbReference type="ARBA" id="ARBA00022448"/>
    </source>
</evidence>
<evidence type="ECO:0000256" key="6">
    <source>
        <dbReference type="ARBA" id="ARBA00023065"/>
    </source>
</evidence>
<dbReference type="GO" id="GO:0030001">
    <property type="term" value="P:metal ion transport"/>
    <property type="evidence" value="ECO:0007669"/>
    <property type="project" value="UniProtKB-ARBA"/>
</dbReference>
<dbReference type="EMBL" id="JANFYT010000019">
    <property type="protein sequence ID" value="MCQ4814704.1"/>
    <property type="molecule type" value="Genomic_DNA"/>
</dbReference>
<evidence type="ECO:0000256" key="4">
    <source>
        <dbReference type="ARBA" id="ARBA00022692"/>
    </source>
</evidence>
<dbReference type="PANTHER" id="PTHR32024:SF1">
    <property type="entry name" value="KTR SYSTEM POTASSIUM UPTAKE PROTEIN B"/>
    <property type="match status" value="1"/>
</dbReference>
<reference evidence="9 10" key="1">
    <citation type="submission" date="2022-06" db="EMBL/GenBank/DDBJ databases">
        <title>Isolation of gut microbiota from human fecal samples.</title>
        <authorList>
            <person name="Pamer E.G."/>
            <person name="Barat B."/>
            <person name="Waligurski E."/>
            <person name="Medina S."/>
            <person name="Paddock L."/>
            <person name="Mostad J."/>
        </authorList>
    </citation>
    <scope>NUCLEOTIDE SEQUENCE [LARGE SCALE GENOMIC DNA]</scope>
    <source>
        <strain evidence="9 10">DFI.9.90</strain>
    </source>
</reference>